<dbReference type="STRING" id="1685378.AVO44_17495"/>
<dbReference type="GO" id="GO:0008113">
    <property type="term" value="F:peptide-methionine (S)-S-oxide reductase activity"/>
    <property type="evidence" value="ECO:0007669"/>
    <property type="project" value="UniProtKB-UniRule"/>
</dbReference>
<dbReference type="SUPFAM" id="SSF55068">
    <property type="entry name" value="Peptide methionine sulfoxide reductase"/>
    <property type="match status" value="1"/>
</dbReference>
<proteinExistence type="inferred from homology"/>
<feature type="domain" description="Peptide methionine sulphoxide reductase MsrA" evidence="6">
    <location>
        <begin position="38"/>
        <end position="180"/>
    </location>
</feature>
<dbReference type="PANTHER" id="PTHR43774:SF1">
    <property type="entry name" value="PEPTIDE METHIONINE SULFOXIDE REDUCTASE MSRA 2"/>
    <property type="match status" value="1"/>
</dbReference>
<dbReference type="InterPro" id="IPR002569">
    <property type="entry name" value="Met_Sox_Rdtase_MsrA_dom"/>
</dbReference>
<dbReference type="AlphaFoldDB" id="A0A0X3TNQ5"/>
<evidence type="ECO:0000256" key="5">
    <source>
        <dbReference type="SAM" id="SignalP"/>
    </source>
</evidence>
<evidence type="ECO:0000313" key="8">
    <source>
        <dbReference type="Proteomes" id="UP000053690"/>
    </source>
</evidence>
<dbReference type="GO" id="GO:0033744">
    <property type="term" value="F:L-methionine:thioredoxin-disulfide S-oxidoreductase activity"/>
    <property type="evidence" value="ECO:0007669"/>
    <property type="project" value="RHEA"/>
</dbReference>
<keyword evidence="8" id="KW-1185">Reference proteome</keyword>
<protein>
    <recommendedName>
        <fullName evidence="4">Peptide methionine sulfoxide reductase MsrA</fullName>
        <shortName evidence="4">Protein-methionine-S-oxide reductase</shortName>
        <ecNumber evidence="4">1.8.4.11</ecNumber>
    </recommendedName>
    <alternativeName>
        <fullName evidence="4">Peptide-methionine (S)-S-oxide reductase</fullName>
        <shortName evidence="4">Peptide Met(O) reductase</shortName>
    </alternativeName>
</protein>
<dbReference type="HAMAP" id="MF_01401">
    <property type="entry name" value="MsrA"/>
    <property type="match status" value="1"/>
</dbReference>
<evidence type="ECO:0000259" key="6">
    <source>
        <dbReference type="Pfam" id="PF01625"/>
    </source>
</evidence>
<feature type="chain" id="PRO_5007054215" description="Peptide methionine sulfoxide reductase MsrA" evidence="5">
    <location>
        <begin position="33"/>
        <end position="223"/>
    </location>
</feature>
<sequence>MTRTANLGFLKPVLLSALIVLALLLRAAPAAAAETDTLTVAGGCFWCVEADFESVPGVIGVVSGYTGGTTANPTYDQVTRGGTGHYEAVQITFDPANISRESLLNMFFRSIDPTDAGGQFCDRGDSYRTAIFVSDTGEKALAEQAKADAQTALGQSIVTPILSQETFYPAEAYHQDYYKGTKLILTRFGPKRQHSAYKAYRNACGRDARVKQLWGSEALFAGS</sequence>
<comment type="caution">
    <text evidence="7">The sequence shown here is derived from an EMBL/GenBank/DDBJ whole genome shotgun (WGS) entry which is preliminary data.</text>
</comment>
<dbReference type="PANTHER" id="PTHR43774">
    <property type="entry name" value="PEPTIDE METHIONINE SULFOXIDE REDUCTASE"/>
    <property type="match status" value="1"/>
</dbReference>
<dbReference type="Gene3D" id="3.30.1060.10">
    <property type="entry name" value="Peptide methionine sulphoxide reductase MsrA"/>
    <property type="match status" value="1"/>
</dbReference>
<feature type="signal peptide" evidence="5">
    <location>
        <begin position="1"/>
        <end position="32"/>
    </location>
</feature>
<comment type="catalytic activity">
    <reaction evidence="2 4">
        <text>L-methionyl-[protein] + [thioredoxin]-disulfide + H2O = L-methionyl-(S)-S-oxide-[protein] + [thioredoxin]-dithiol</text>
        <dbReference type="Rhea" id="RHEA:14217"/>
        <dbReference type="Rhea" id="RHEA-COMP:10698"/>
        <dbReference type="Rhea" id="RHEA-COMP:10700"/>
        <dbReference type="Rhea" id="RHEA-COMP:12313"/>
        <dbReference type="Rhea" id="RHEA-COMP:12315"/>
        <dbReference type="ChEBI" id="CHEBI:15377"/>
        <dbReference type="ChEBI" id="CHEBI:16044"/>
        <dbReference type="ChEBI" id="CHEBI:29950"/>
        <dbReference type="ChEBI" id="CHEBI:44120"/>
        <dbReference type="ChEBI" id="CHEBI:50058"/>
        <dbReference type="EC" id="1.8.4.11"/>
    </reaction>
</comment>
<evidence type="ECO:0000256" key="4">
    <source>
        <dbReference type="HAMAP-Rule" id="MF_01401"/>
    </source>
</evidence>
<evidence type="ECO:0000313" key="7">
    <source>
        <dbReference type="EMBL" id="KUJ77388.1"/>
    </source>
</evidence>
<comment type="catalytic activity">
    <reaction evidence="3 4">
        <text>[thioredoxin]-disulfide + L-methionine + H2O = L-methionine (S)-S-oxide + [thioredoxin]-dithiol</text>
        <dbReference type="Rhea" id="RHEA:19993"/>
        <dbReference type="Rhea" id="RHEA-COMP:10698"/>
        <dbReference type="Rhea" id="RHEA-COMP:10700"/>
        <dbReference type="ChEBI" id="CHEBI:15377"/>
        <dbReference type="ChEBI" id="CHEBI:29950"/>
        <dbReference type="ChEBI" id="CHEBI:50058"/>
        <dbReference type="ChEBI" id="CHEBI:57844"/>
        <dbReference type="ChEBI" id="CHEBI:58772"/>
        <dbReference type="EC" id="1.8.4.11"/>
    </reaction>
</comment>
<keyword evidence="1 4" id="KW-0560">Oxidoreductase</keyword>
<name>A0A0X3TNQ5_9RHOB</name>
<gene>
    <name evidence="4" type="primary">msrA</name>
    <name evidence="7" type="ORF">AVO44_17495</name>
</gene>
<dbReference type="NCBIfam" id="TIGR00401">
    <property type="entry name" value="msrA"/>
    <property type="match status" value="1"/>
</dbReference>
<dbReference type="EMBL" id="LQBP01000010">
    <property type="protein sequence ID" value="KUJ77388.1"/>
    <property type="molecule type" value="Genomic_DNA"/>
</dbReference>
<dbReference type="OrthoDB" id="4174719at2"/>
<dbReference type="Proteomes" id="UP000053690">
    <property type="component" value="Unassembled WGS sequence"/>
</dbReference>
<comment type="similarity">
    <text evidence="4">Belongs to the MsrA Met sulfoxide reductase family.</text>
</comment>
<accession>A0A0X3TNQ5</accession>
<dbReference type="Pfam" id="PF01625">
    <property type="entry name" value="PMSR"/>
    <property type="match status" value="1"/>
</dbReference>
<feature type="active site" evidence="4">
    <location>
        <position position="44"/>
    </location>
</feature>
<comment type="function">
    <text evidence="4">Has an important function as a repair enzyme for proteins that have been inactivated by oxidation. Catalyzes the reversible oxidation-reduction of methionine sulfoxide in proteins to methionine.</text>
</comment>
<dbReference type="InterPro" id="IPR036509">
    <property type="entry name" value="Met_Sox_Rdtase_MsrA_sf"/>
</dbReference>
<organism evidence="7 8">
    <name type="scientific">Ruegeria profundi</name>
    <dbReference type="NCBI Taxonomy" id="1685378"/>
    <lineage>
        <taxon>Bacteria</taxon>
        <taxon>Pseudomonadati</taxon>
        <taxon>Pseudomonadota</taxon>
        <taxon>Alphaproteobacteria</taxon>
        <taxon>Rhodobacterales</taxon>
        <taxon>Roseobacteraceae</taxon>
        <taxon>Ruegeria</taxon>
    </lineage>
</organism>
<dbReference type="EC" id="1.8.4.11" evidence="4"/>
<evidence type="ECO:0000256" key="1">
    <source>
        <dbReference type="ARBA" id="ARBA00023002"/>
    </source>
</evidence>
<evidence type="ECO:0000256" key="3">
    <source>
        <dbReference type="ARBA" id="ARBA00048782"/>
    </source>
</evidence>
<evidence type="ECO:0000256" key="2">
    <source>
        <dbReference type="ARBA" id="ARBA00047806"/>
    </source>
</evidence>
<keyword evidence="5" id="KW-0732">Signal</keyword>
<reference evidence="8" key="1">
    <citation type="submission" date="2015-12" db="EMBL/GenBank/DDBJ databases">
        <authorList>
            <person name="Zhang G."/>
            <person name="Stingl U."/>
        </authorList>
    </citation>
    <scope>NUCLEOTIDE SEQUENCE [LARGE SCALE GENOMIC DNA]</scope>
    <source>
        <strain evidence="8">ZGT108</strain>
    </source>
</reference>
<dbReference type="RefSeq" id="WP_068339826.1">
    <property type="nucleotide sequence ID" value="NZ_LQBP01000010.1"/>
</dbReference>